<reference evidence="2 3" key="1">
    <citation type="journal article" date="2019" name="Genome Biol. Evol.">
        <title>Insights into the evolution of the New World diploid cottons (Gossypium, subgenus Houzingenia) based on genome sequencing.</title>
        <authorList>
            <person name="Grover C.E."/>
            <person name="Arick M.A. 2nd"/>
            <person name="Thrash A."/>
            <person name="Conover J.L."/>
            <person name="Sanders W.S."/>
            <person name="Peterson D.G."/>
            <person name="Frelichowski J.E."/>
            <person name="Scheffler J.A."/>
            <person name="Scheffler B.E."/>
            <person name="Wendel J.F."/>
        </authorList>
    </citation>
    <scope>NUCLEOTIDE SEQUENCE [LARGE SCALE GENOMIC DNA]</scope>
    <source>
        <strain evidence="2">0</strain>
        <tissue evidence="2">Leaf</tissue>
    </source>
</reference>
<feature type="non-terminal residue" evidence="2">
    <location>
        <position position="1"/>
    </location>
</feature>
<dbReference type="InterPro" id="IPR002156">
    <property type="entry name" value="RNaseH_domain"/>
</dbReference>
<dbReference type="SUPFAM" id="SSF53098">
    <property type="entry name" value="Ribonuclease H-like"/>
    <property type="match status" value="1"/>
</dbReference>
<dbReference type="EMBL" id="JABFAD010000007">
    <property type="protein sequence ID" value="MBA0803615.1"/>
    <property type="molecule type" value="Genomic_DNA"/>
</dbReference>
<name>A0A7J9H3U0_9ROSI</name>
<dbReference type="InterPro" id="IPR036397">
    <property type="entry name" value="RNaseH_sf"/>
</dbReference>
<dbReference type="Pfam" id="PF13456">
    <property type="entry name" value="RVT_3"/>
    <property type="match status" value="1"/>
</dbReference>
<protein>
    <recommendedName>
        <fullName evidence="1">RNase H type-1 domain-containing protein</fullName>
    </recommendedName>
</protein>
<dbReference type="OrthoDB" id="999696at2759"/>
<feature type="domain" description="RNase H type-1" evidence="1">
    <location>
        <begin position="3"/>
        <end position="71"/>
    </location>
</feature>
<organism evidence="2 3">
    <name type="scientific">Gossypium harknessii</name>
    <dbReference type="NCBI Taxonomy" id="34285"/>
    <lineage>
        <taxon>Eukaryota</taxon>
        <taxon>Viridiplantae</taxon>
        <taxon>Streptophyta</taxon>
        <taxon>Embryophyta</taxon>
        <taxon>Tracheophyta</taxon>
        <taxon>Spermatophyta</taxon>
        <taxon>Magnoliopsida</taxon>
        <taxon>eudicotyledons</taxon>
        <taxon>Gunneridae</taxon>
        <taxon>Pentapetalae</taxon>
        <taxon>rosids</taxon>
        <taxon>malvids</taxon>
        <taxon>Malvales</taxon>
        <taxon>Malvaceae</taxon>
        <taxon>Malvoideae</taxon>
        <taxon>Gossypium</taxon>
    </lineage>
</organism>
<keyword evidence="3" id="KW-1185">Reference proteome</keyword>
<accession>A0A7J9H3U0</accession>
<evidence type="ECO:0000313" key="2">
    <source>
        <dbReference type="EMBL" id="MBA0803615.1"/>
    </source>
</evidence>
<dbReference type="Gene3D" id="3.30.420.10">
    <property type="entry name" value="Ribonuclease H-like superfamily/Ribonuclease H"/>
    <property type="match status" value="1"/>
</dbReference>
<sequence>GCKLIQIRGRNQVIIQTDNLEVVKAILGSTSSVSNSALIRRIQSVFEENQWLLRYIPRERNQVADCLTKQALTRKDDLQVFEFPP</sequence>
<comment type="caution">
    <text evidence="2">The sequence shown here is derived from an EMBL/GenBank/DDBJ whole genome shotgun (WGS) entry which is preliminary data.</text>
</comment>
<evidence type="ECO:0000313" key="3">
    <source>
        <dbReference type="Proteomes" id="UP000593560"/>
    </source>
</evidence>
<dbReference type="Proteomes" id="UP000593560">
    <property type="component" value="Unassembled WGS sequence"/>
</dbReference>
<dbReference type="AlphaFoldDB" id="A0A7J9H3U0"/>
<dbReference type="InterPro" id="IPR012337">
    <property type="entry name" value="RNaseH-like_sf"/>
</dbReference>
<dbReference type="GO" id="GO:0004523">
    <property type="term" value="F:RNA-DNA hybrid ribonuclease activity"/>
    <property type="evidence" value="ECO:0007669"/>
    <property type="project" value="InterPro"/>
</dbReference>
<dbReference type="InterPro" id="IPR044730">
    <property type="entry name" value="RNase_H-like_dom_plant"/>
</dbReference>
<dbReference type="CDD" id="cd06222">
    <property type="entry name" value="RNase_H_like"/>
    <property type="match status" value="1"/>
</dbReference>
<dbReference type="GO" id="GO:0003676">
    <property type="term" value="F:nucleic acid binding"/>
    <property type="evidence" value="ECO:0007669"/>
    <property type="project" value="InterPro"/>
</dbReference>
<proteinExistence type="predicted"/>
<gene>
    <name evidence="2" type="ORF">Gohar_013805</name>
</gene>
<evidence type="ECO:0000259" key="1">
    <source>
        <dbReference type="Pfam" id="PF13456"/>
    </source>
</evidence>